<evidence type="ECO:0000313" key="2">
    <source>
        <dbReference type="EMBL" id="RIA87113.1"/>
    </source>
</evidence>
<proteinExistence type="predicted"/>
<evidence type="ECO:0000259" key="1">
    <source>
        <dbReference type="PROSITE" id="PS50097"/>
    </source>
</evidence>
<dbReference type="OrthoDB" id="6359816at2759"/>
<dbReference type="InterPro" id="IPR013320">
    <property type="entry name" value="ConA-like_dom_sf"/>
</dbReference>
<dbReference type="PANTHER" id="PTHR24410:SF23">
    <property type="entry name" value="BTB DOMAIN-CONTAINING PROTEIN-RELATED"/>
    <property type="match status" value="1"/>
</dbReference>
<dbReference type="SUPFAM" id="SSF49899">
    <property type="entry name" value="Concanavalin A-like lectins/glucanases"/>
    <property type="match status" value="1"/>
</dbReference>
<dbReference type="InterPro" id="IPR011333">
    <property type="entry name" value="SKP1/BTB/POZ_sf"/>
</dbReference>
<sequence length="523" mass="59927">MASYLQPSLTRSFRRPIVTWIPSFSPTKISKVISFAFLRRNSSNSNNNLGNIDKPSSSVETRGYSIENDLRSLINHPKFSDIEILCKHKTRIHGCKAILAARSTVFEKLLYKDENQNQFFFPNIDSYGMEIILEYIYTGSFKEELLTKNNIIETYHAANHFNLSNIRDFIFKILKNNLERNYDKNYSPELLSKAVEITDDDVLLNLLVKALAIIPLNNIKYGRLSIAGLQYLLSCTHKKEYLFATSEYDVFRYTAILAAKQVSDDAYNYLTEKFQILEKKIEEAPKHRVWSATDRKKVVKILEPLIEFIDFKRIKGQILTDIIVPLKIIPTEIIESNKAISNHSGSDLNDTRGIPISFNSDYVWDESACGPDLIIKNNGKVVKASGNYKYQNVRAKMALGDEGIFEWDVIIERFCEYSYVGVCASENFNYDEFAGNQLTGWMINTGHCYNSGDFRRYGPVYTENGTKITVHLDMNRRTCAFTIDGIKYPEVPGWDNLPSKLYPVVSLCGSAQCRILPHIKRDL</sequence>
<gene>
    <name evidence="2" type="ORF">C1645_828270</name>
</gene>
<dbReference type="SUPFAM" id="SSF54695">
    <property type="entry name" value="POZ domain"/>
    <property type="match status" value="1"/>
</dbReference>
<name>A0A397SLU2_9GLOM</name>
<dbReference type="AlphaFoldDB" id="A0A397SLU2"/>
<dbReference type="Gene3D" id="2.60.120.920">
    <property type="match status" value="1"/>
</dbReference>
<feature type="domain" description="BTB" evidence="1">
    <location>
        <begin position="80"/>
        <end position="145"/>
    </location>
</feature>
<dbReference type="Pfam" id="PF00651">
    <property type="entry name" value="BTB"/>
    <property type="match status" value="1"/>
</dbReference>
<dbReference type="EMBL" id="QKYT01000326">
    <property type="protein sequence ID" value="RIA87113.1"/>
    <property type="molecule type" value="Genomic_DNA"/>
</dbReference>
<dbReference type="PANTHER" id="PTHR24410">
    <property type="entry name" value="HL07962P-RELATED"/>
    <property type="match status" value="1"/>
</dbReference>
<dbReference type="CDD" id="cd18186">
    <property type="entry name" value="BTB_POZ_ZBTB_KLHL-like"/>
    <property type="match status" value="1"/>
</dbReference>
<organism evidence="2 3">
    <name type="scientific">Glomus cerebriforme</name>
    <dbReference type="NCBI Taxonomy" id="658196"/>
    <lineage>
        <taxon>Eukaryota</taxon>
        <taxon>Fungi</taxon>
        <taxon>Fungi incertae sedis</taxon>
        <taxon>Mucoromycota</taxon>
        <taxon>Glomeromycotina</taxon>
        <taxon>Glomeromycetes</taxon>
        <taxon>Glomerales</taxon>
        <taxon>Glomeraceae</taxon>
        <taxon>Glomus</taxon>
    </lineage>
</organism>
<evidence type="ECO:0000313" key="3">
    <source>
        <dbReference type="Proteomes" id="UP000265703"/>
    </source>
</evidence>
<dbReference type="Gene3D" id="3.30.710.10">
    <property type="entry name" value="Potassium Channel Kv1.1, Chain A"/>
    <property type="match status" value="1"/>
</dbReference>
<protein>
    <recommendedName>
        <fullName evidence="1">BTB domain-containing protein</fullName>
    </recommendedName>
</protein>
<dbReference type="Proteomes" id="UP000265703">
    <property type="component" value="Unassembled WGS sequence"/>
</dbReference>
<dbReference type="SMART" id="SM00225">
    <property type="entry name" value="BTB"/>
    <property type="match status" value="1"/>
</dbReference>
<dbReference type="InterPro" id="IPR043136">
    <property type="entry name" value="B30.2/SPRY_sf"/>
</dbReference>
<reference evidence="2 3" key="1">
    <citation type="submission" date="2018-06" db="EMBL/GenBank/DDBJ databases">
        <title>Comparative genomics reveals the genomic features of Rhizophagus irregularis, R. cerebriforme, R. diaphanum and Gigaspora rosea, and their symbiotic lifestyle signature.</title>
        <authorList>
            <person name="Morin E."/>
            <person name="San Clemente H."/>
            <person name="Chen E.C.H."/>
            <person name="De La Providencia I."/>
            <person name="Hainaut M."/>
            <person name="Kuo A."/>
            <person name="Kohler A."/>
            <person name="Murat C."/>
            <person name="Tang N."/>
            <person name="Roy S."/>
            <person name="Loubradou J."/>
            <person name="Henrissat B."/>
            <person name="Grigoriev I.V."/>
            <person name="Corradi N."/>
            <person name="Roux C."/>
            <person name="Martin F.M."/>
        </authorList>
    </citation>
    <scope>NUCLEOTIDE SEQUENCE [LARGE SCALE GENOMIC DNA]</scope>
    <source>
        <strain evidence="2 3">DAOM 227022</strain>
    </source>
</reference>
<dbReference type="InterPro" id="IPR003877">
    <property type="entry name" value="SPRY_dom"/>
</dbReference>
<keyword evidence="3" id="KW-1185">Reference proteome</keyword>
<dbReference type="Pfam" id="PF00622">
    <property type="entry name" value="SPRY"/>
    <property type="match status" value="1"/>
</dbReference>
<accession>A0A397SLU2</accession>
<comment type="caution">
    <text evidence="2">The sequence shown here is derived from an EMBL/GenBank/DDBJ whole genome shotgun (WGS) entry which is preliminary data.</text>
</comment>
<dbReference type="PROSITE" id="PS50097">
    <property type="entry name" value="BTB"/>
    <property type="match status" value="1"/>
</dbReference>
<dbReference type="InterPro" id="IPR000210">
    <property type="entry name" value="BTB/POZ_dom"/>
</dbReference>
<dbReference type="InterPro" id="IPR051481">
    <property type="entry name" value="BTB-POZ/Galectin-3-binding"/>
</dbReference>